<feature type="transmembrane region" description="Helical" evidence="1">
    <location>
        <begin position="122"/>
        <end position="142"/>
    </location>
</feature>
<reference evidence="3" key="1">
    <citation type="submission" date="2020-03" db="EMBL/GenBank/DDBJ databases">
        <title>Draft sequencing of Paenibacilllus sp. S3N08.</title>
        <authorList>
            <person name="Kim D.-U."/>
        </authorList>
    </citation>
    <scope>NUCLEOTIDE SEQUENCE</scope>
    <source>
        <strain evidence="3">S3N08</strain>
    </source>
</reference>
<accession>A0ABX0IX81</accession>
<feature type="transmembrane region" description="Helical" evidence="1">
    <location>
        <begin position="7"/>
        <end position="26"/>
    </location>
</feature>
<dbReference type="RefSeq" id="WP_166144920.1">
    <property type="nucleotide sequence ID" value="NZ_JAAOIW010000001.1"/>
</dbReference>
<protein>
    <submittedName>
        <fullName evidence="3">Sporulation protein</fullName>
    </submittedName>
</protein>
<keyword evidence="1" id="KW-1133">Transmembrane helix</keyword>
<gene>
    <name evidence="3" type="ORF">G9U52_01120</name>
</gene>
<feature type="transmembrane region" description="Helical" evidence="1">
    <location>
        <begin position="38"/>
        <end position="56"/>
    </location>
</feature>
<evidence type="ECO:0000259" key="2">
    <source>
        <dbReference type="Pfam" id="PF07670"/>
    </source>
</evidence>
<feature type="transmembrane region" description="Helical" evidence="1">
    <location>
        <begin position="308"/>
        <end position="327"/>
    </location>
</feature>
<feature type="domain" description="Nucleoside transporter/FeoB GTPase Gate" evidence="2">
    <location>
        <begin position="44"/>
        <end position="140"/>
    </location>
</feature>
<evidence type="ECO:0000313" key="4">
    <source>
        <dbReference type="Proteomes" id="UP001165962"/>
    </source>
</evidence>
<evidence type="ECO:0000313" key="3">
    <source>
        <dbReference type="EMBL" id="NHN28427.1"/>
    </source>
</evidence>
<sequence length="435" mass="47392">MFTMTKLTTLLIGGAALLLVICMIVYPERVFQASLQGLSIWWKLVFPALLPFLIITEIMRGMGILHGLGKLLEPLLHAVFRLPGAGGWPLALGFTSGAPSGAIVIAELRRDKLVTREEAERLLSLTHVTSPMVLITVIGVGFLQNAAIGLALALLHYGAALIMGLLQRGIRRRLSAAEEKEAEENLEANRLAASTGQPAQAGWIASSLAAIHAARAADGRTFGKLLGESVTTSIQQLMAIGGLIMIFSVLIQVLSISPITTYAAILLNMLGLTTLADAQALLSVLLPGVFEIHLGAFAFVQQQILPEAWHYALLSAIFAWGGLSAHAQVKSFIRDTDIRYFAFLRSRLQHAMISFVLTYLLWGPLKLWLNEVASPVFLPQAARNSSYEPLVTSWNGINLWPLMSPVMMIFGGIVLIMLLVSIFTVFIWQHRGRDV</sequence>
<comment type="caution">
    <text evidence="3">The sequence shown here is derived from an EMBL/GenBank/DDBJ whole genome shotgun (WGS) entry which is preliminary data.</text>
</comment>
<name>A0ABX0IX81_9BACL</name>
<dbReference type="EMBL" id="JAAOIW010000001">
    <property type="protein sequence ID" value="NHN28427.1"/>
    <property type="molecule type" value="Genomic_DNA"/>
</dbReference>
<dbReference type="Proteomes" id="UP001165962">
    <property type="component" value="Unassembled WGS sequence"/>
</dbReference>
<feature type="transmembrane region" description="Helical" evidence="1">
    <location>
        <begin position="148"/>
        <end position="166"/>
    </location>
</feature>
<feature type="transmembrane region" description="Helical" evidence="1">
    <location>
        <begin position="406"/>
        <end position="428"/>
    </location>
</feature>
<evidence type="ECO:0000256" key="1">
    <source>
        <dbReference type="SAM" id="Phobius"/>
    </source>
</evidence>
<keyword evidence="4" id="KW-1185">Reference proteome</keyword>
<dbReference type="Pfam" id="PF07670">
    <property type="entry name" value="Gate"/>
    <property type="match status" value="1"/>
</dbReference>
<keyword evidence="1" id="KW-0472">Membrane</keyword>
<keyword evidence="1" id="KW-0812">Transmembrane</keyword>
<dbReference type="InterPro" id="IPR011642">
    <property type="entry name" value="Gate_dom"/>
</dbReference>
<organism evidence="3 4">
    <name type="scientific">Paenibacillus agricola</name>
    <dbReference type="NCBI Taxonomy" id="2716264"/>
    <lineage>
        <taxon>Bacteria</taxon>
        <taxon>Bacillati</taxon>
        <taxon>Bacillota</taxon>
        <taxon>Bacilli</taxon>
        <taxon>Bacillales</taxon>
        <taxon>Paenibacillaceae</taxon>
        <taxon>Paenibacillus</taxon>
    </lineage>
</organism>
<proteinExistence type="predicted"/>
<feature type="transmembrane region" description="Helical" evidence="1">
    <location>
        <begin position="234"/>
        <end position="253"/>
    </location>
</feature>
<feature type="transmembrane region" description="Helical" evidence="1">
    <location>
        <begin position="281"/>
        <end position="302"/>
    </location>
</feature>